<evidence type="ECO:0000259" key="1">
    <source>
        <dbReference type="PROSITE" id="PS50206"/>
    </source>
</evidence>
<gene>
    <name evidence="2" type="ORF">GCM10025865_04110</name>
</gene>
<organism evidence="2 3">
    <name type="scientific">Paraoerskovia sediminicola</name>
    <dbReference type="NCBI Taxonomy" id="1138587"/>
    <lineage>
        <taxon>Bacteria</taxon>
        <taxon>Bacillati</taxon>
        <taxon>Actinomycetota</taxon>
        <taxon>Actinomycetes</taxon>
        <taxon>Micrococcales</taxon>
        <taxon>Cellulomonadaceae</taxon>
        <taxon>Paraoerskovia</taxon>
    </lineage>
</organism>
<sequence>MTYRDVFPEPPPPGSVPDCASGGVFGTMCASVGAAMATEVVKLVTGVGRSLYGRLAVHDALDAGWRELSVRPDPTREPVTELLGGADAYAAFCGLPSSGDGSGAAARTGSGGRPEAFTAADLAAVLDDGLGDWGGSVDPDRPRPVLLDVREDWEAQIVAIPGARLVPSGTFVGGGVAARSALADLPRDRPVLVLCKVGGRSATVAAAARDVGVDARSVAGGILAWVRGYAPGERTY</sequence>
<dbReference type="Gene3D" id="3.40.50.720">
    <property type="entry name" value="NAD(P)-binding Rossmann-like Domain"/>
    <property type="match status" value="1"/>
</dbReference>
<dbReference type="EMBL" id="AP027729">
    <property type="protein sequence ID" value="BDZ41112.1"/>
    <property type="molecule type" value="Genomic_DNA"/>
</dbReference>
<keyword evidence="3" id="KW-1185">Reference proteome</keyword>
<reference evidence="3" key="1">
    <citation type="journal article" date="2019" name="Int. J. Syst. Evol. Microbiol.">
        <title>The Global Catalogue of Microorganisms (GCM) 10K type strain sequencing project: providing services to taxonomists for standard genome sequencing and annotation.</title>
        <authorList>
            <consortium name="The Broad Institute Genomics Platform"/>
            <consortium name="The Broad Institute Genome Sequencing Center for Infectious Disease"/>
            <person name="Wu L."/>
            <person name="Ma J."/>
        </authorList>
    </citation>
    <scope>NUCLEOTIDE SEQUENCE [LARGE SCALE GENOMIC DNA]</scope>
    <source>
        <strain evidence="3">NBRC 108565</strain>
    </source>
</reference>
<dbReference type="InterPro" id="IPR001763">
    <property type="entry name" value="Rhodanese-like_dom"/>
</dbReference>
<dbReference type="Pfam" id="PF00899">
    <property type="entry name" value="ThiF"/>
    <property type="match status" value="1"/>
</dbReference>
<dbReference type="InterPro" id="IPR000594">
    <property type="entry name" value="ThiF_NAD_FAD-bd"/>
</dbReference>
<feature type="domain" description="Rhodanese" evidence="1">
    <location>
        <begin position="140"/>
        <end position="234"/>
    </location>
</feature>
<dbReference type="Gene3D" id="3.40.250.10">
    <property type="entry name" value="Rhodanese-like domain"/>
    <property type="match status" value="1"/>
</dbReference>
<dbReference type="SUPFAM" id="SSF69572">
    <property type="entry name" value="Activating enzymes of the ubiquitin-like proteins"/>
    <property type="match status" value="1"/>
</dbReference>
<evidence type="ECO:0000313" key="3">
    <source>
        <dbReference type="Proteomes" id="UP001321475"/>
    </source>
</evidence>
<accession>A0ABM8FZN5</accession>
<dbReference type="InterPro" id="IPR035985">
    <property type="entry name" value="Ubiquitin-activating_enz"/>
</dbReference>
<dbReference type="SMART" id="SM00450">
    <property type="entry name" value="RHOD"/>
    <property type="match status" value="1"/>
</dbReference>
<dbReference type="SUPFAM" id="SSF52821">
    <property type="entry name" value="Rhodanese/Cell cycle control phosphatase"/>
    <property type="match status" value="1"/>
</dbReference>
<proteinExistence type="predicted"/>
<dbReference type="PROSITE" id="PS50206">
    <property type="entry name" value="RHODANESE_3"/>
    <property type="match status" value="1"/>
</dbReference>
<name>A0ABM8FZN5_9CELL</name>
<dbReference type="Proteomes" id="UP001321475">
    <property type="component" value="Chromosome"/>
</dbReference>
<dbReference type="InterPro" id="IPR036873">
    <property type="entry name" value="Rhodanese-like_dom_sf"/>
</dbReference>
<evidence type="ECO:0000313" key="2">
    <source>
        <dbReference type="EMBL" id="BDZ41112.1"/>
    </source>
</evidence>
<dbReference type="CDD" id="cd00158">
    <property type="entry name" value="RHOD"/>
    <property type="match status" value="1"/>
</dbReference>
<dbReference type="Pfam" id="PF00581">
    <property type="entry name" value="Rhodanese"/>
    <property type="match status" value="1"/>
</dbReference>
<protein>
    <recommendedName>
        <fullName evidence="1">Rhodanese domain-containing protein</fullName>
    </recommendedName>
</protein>